<accession>A0ACD5UJV0</accession>
<keyword evidence="2" id="KW-1185">Reference proteome</keyword>
<dbReference type="Proteomes" id="UP001732700">
    <property type="component" value="Chromosome 2A"/>
</dbReference>
<sequence length="453" mass="48641">MLKLTHRKEGVVLLLPGCNILSRSGRPRRRRPRAPPQDASSDSSSPSYQTPNAACHVPSSPCPPLYIPARFIFPATTHSLHSSCAPSFFPVFLPQPFLALTGRLDPILNATAMDEQWMIGQPSPSLSLGLNIGRPTARRAAPTVTAKVLVEEDFMSVRKSQEVEALEAELRRVGEENRRLGEMLRAVVAKYGELQGKVSGMMAAAAANQQHQSSTTSSEGGSASAAAPSRKRARSDSLDTAGAGHGRNPSPPLAAAVTVAVGPDQTECTSVHEPCGSSRRVRADECKPSRVSKSYVHADPADLSLVVKDGYQWRKYGQKVTKDNPCPRAYFRCSFAPGCPVKKKVQRSADDITVLVATYEGDHNHGQPTAKHEGGKKTDASATAAVRTTSPPAPVVQLQQQQQYQRKQEAAAEAERKNLAEQMAATLTRDPGFKAALVSALSGRILELTPSNS</sequence>
<protein>
    <submittedName>
        <fullName evidence="1">Uncharacterized protein</fullName>
    </submittedName>
</protein>
<name>A0ACD5UJV0_AVESA</name>
<reference evidence="1" key="2">
    <citation type="submission" date="2025-09" db="UniProtKB">
        <authorList>
            <consortium name="EnsemblPlants"/>
        </authorList>
    </citation>
    <scope>IDENTIFICATION</scope>
</reference>
<evidence type="ECO:0000313" key="1">
    <source>
        <dbReference type="EnsemblPlants" id="AVESA.00010b.r2.2AG0259040.1.CDS"/>
    </source>
</evidence>
<reference evidence="1" key="1">
    <citation type="submission" date="2021-05" db="EMBL/GenBank/DDBJ databases">
        <authorList>
            <person name="Scholz U."/>
            <person name="Mascher M."/>
            <person name="Fiebig A."/>
        </authorList>
    </citation>
    <scope>NUCLEOTIDE SEQUENCE [LARGE SCALE GENOMIC DNA]</scope>
</reference>
<evidence type="ECO:0000313" key="2">
    <source>
        <dbReference type="Proteomes" id="UP001732700"/>
    </source>
</evidence>
<organism evidence="1 2">
    <name type="scientific">Avena sativa</name>
    <name type="common">Oat</name>
    <dbReference type="NCBI Taxonomy" id="4498"/>
    <lineage>
        <taxon>Eukaryota</taxon>
        <taxon>Viridiplantae</taxon>
        <taxon>Streptophyta</taxon>
        <taxon>Embryophyta</taxon>
        <taxon>Tracheophyta</taxon>
        <taxon>Spermatophyta</taxon>
        <taxon>Magnoliopsida</taxon>
        <taxon>Liliopsida</taxon>
        <taxon>Poales</taxon>
        <taxon>Poaceae</taxon>
        <taxon>BOP clade</taxon>
        <taxon>Pooideae</taxon>
        <taxon>Poodae</taxon>
        <taxon>Poeae</taxon>
        <taxon>Poeae Chloroplast Group 1 (Aveneae type)</taxon>
        <taxon>Aveninae</taxon>
        <taxon>Avena</taxon>
    </lineage>
</organism>
<dbReference type="EnsemblPlants" id="AVESA.00010b.r2.2AG0259040.1">
    <property type="protein sequence ID" value="AVESA.00010b.r2.2AG0259040.1.CDS"/>
    <property type="gene ID" value="AVESA.00010b.r2.2AG0259040"/>
</dbReference>
<proteinExistence type="predicted"/>